<organism evidence="2 3">
    <name type="scientific">Dermacoccus abyssi</name>
    <dbReference type="NCBI Taxonomy" id="322596"/>
    <lineage>
        <taxon>Bacteria</taxon>
        <taxon>Bacillati</taxon>
        <taxon>Actinomycetota</taxon>
        <taxon>Actinomycetes</taxon>
        <taxon>Micrococcales</taxon>
        <taxon>Dermacoccaceae</taxon>
        <taxon>Dermacoccus</taxon>
    </lineage>
</organism>
<dbReference type="EMBL" id="CP043031">
    <property type="protein sequence ID" value="QEH94395.1"/>
    <property type="molecule type" value="Genomic_DNA"/>
</dbReference>
<dbReference type="Proteomes" id="UP000323565">
    <property type="component" value="Chromosome"/>
</dbReference>
<feature type="transmembrane region" description="Helical" evidence="1">
    <location>
        <begin position="12"/>
        <end position="36"/>
    </location>
</feature>
<accession>A0ABX5ZBP0</accession>
<keyword evidence="1" id="KW-0812">Transmembrane</keyword>
<proteinExistence type="predicted"/>
<evidence type="ECO:0000313" key="2">
    <source>
        <dbReference type="EMBL" id="QEH94395.1"/>
    </source>
</evidence>
<keyword evidence="3" id="KW-1185">Reference proteome</keyword>
<protein>
    <recommendedName>
        <fullName evidence="4">Cardiolipin synthase N-terminal domain-containing protein</fullName>
    </recommendedName>
</protein>
<evidence type="ECO:0008006" key="4">
    <source>
        <dbReference type="Google" id="ProtNLM"/>
    </source>
</evidence>
<evidence type="ECO:0000313" key="3">
    <source>
        <dbReference type="Proteomes" id="UP000323565"/>
    </source>
</evidence>
<evidence type="ECO:0000256" key="1">
    <source>
        <dbReference type="SAM" id="Phobius"/>
    </source>
</evidence>
<reference evidence="2 3" key="1">
    <citation type="submission" date="2019-08" db="EMBL/GenBank/DDBJ databases">
        <title>Dermacoccus abyssi strain HZAU 226, whole genome Nanopore sequencing project.</title>
        <authorList>
            <person name="Guo A."/>
            <person name="Zhang X."/>
            <person name="Ruan Y."/>
            <person name="Liu W."/>
            <person name="Chen Q."/>
            <person name="Gu L."/>
        </authorList>
    </citation>
    <scope>NUCLEOTIDE SEQUENCE [LARGE SCALE GENOMIC DNA]</scope>
    <source>
        <strain evidence="2 3">HZAU 226</strain>
    </source>
</reference>
<keyword evidence="1" id="KW-0472">Membrane</keyword>
<sequence>MARARSEGAQAVATGSFVVFAVAVVALWVVTIVSILRSSYTWGIKALALLATLLFPFVSFLAWFLWVKKQQPGYAGR</sequence>
<name>A0ABX5ZBP0_9MICO</name>
<gene>
    <name evidence="2" type="ORF">FV141_13375</name>
</gene>
<keyword evidence="1" id="KW-1133">Transmembrane helix</keyword>
<feature type="transmembrane region" description="Helical" evidence="1">
    <location>
        <begin position="42"/>
        <end position="67"/>
    </location>
</feature>